<evidence type="ECO:0000313" key="1">
    <source>
        <dbReference type="EMBL" id="GIH61504.1"/>
    </source>
</evidence>
<proteinExistence type="predicted"/>
<gene>
    <name evidence="1" type="ORF">Msi02_23210</name>
</gene>
<accession>A0ABQ4GJ95</accession>
<protein>
    <submittedName>
        <fullName evidence="1">Uncharacterized protein</fullName>
    </submittedName>
</protein>
<sequence>MLGSGAGVRVASSAGAVVCATSGADGAGVDAPDAEISTSGSGTAEGLVLGLWLFRVEGTAEGALLGSP</sequence>
<reference evidence="1 2" key="1">
    <citation type="submission" date="2021-01" db="EMBL/GenBank/DDBJ databases">
        <title>Whole genome shotgun sequence of Microbispora siamensis NBRC 104113.</title>
        <authorList>
            <person name="Komaki H."/>
            <person name="Tamura T."/>
        </authorList>
    </citation>
    <scope>NUCLEOTIDE SEQUENCE [LARGE SCALE GENOMIC DNA]</scope>
    <source>
        <strain evidence="1 2">NBRC 104113</strain>
    </source>
</reference>
<evidence type="ECO:0000313" key="2">
    <source>
        <dbReference type="Proteomes" id="UP000660454"/>
    </source>
</evidence>
<dbReference type="EMBL" id="BOOF01000010">
    <property type="protein sequence ID" value="GIH61504.1"/>
    <property type="molecule type" value="Genomic_DNA"/>
</dbReference>
<organism evidence="1 2">
    <name type="scientific">Microbispora siamensis</name>
    <dbReference type="NCBI Taxonomy" id="564413"/>
    <lineage>
        <taxon>Bacteria</taxon>
        <taxon>Bacillati</taxon>
        <taxon>Actinomycetota</taxon>
        <taxon>Actinomycetes</taxon>
        <taxon>Streptosporangiales</taxon>
        <taxon>Streptosporangiaceae</taxon>
        <taxon>Microbispora</taxon>
    </lineage>
</organism>
<dbReference type="Proteomes" id="UP000660454">
    <property type="component" value="Unassembled WGS sequence"/>
</dbReference>
<name>A0ABQ4GJ95_9ACTN</name>
<keyword evidence="2" id="KW-1185">Reference proteome</keyword>
<comment type="caution">
    <text evidence="1">The sequence shown here is derived from an EMBL/GenBank/DDBJ whole genome shotgun (WGS) entry which is preliminary data.</text>
</comment>